<dbReference type="RefSeq" id="WP_264847665.1">
    <property type="nucleotide sequence ID" value="NZ_BPMA01000065.1"/>
</dbReference>
<comment type="caution">
    <text evidence="2">The sequence shown here is derived from an EMBL/GenBank/DDBJ whole genome shotgun (WGS) entry which is preliminary data.</text>
</comment>
<gene>
    <name evidence="2" type="ORF">RCZ15_12430</name>
    <name evidence="3" type="ORF">RCZ16_21030</name>
</gene>
<evidence type="ECO:0000313" key="4">
    <source>
        <dbReference type="Proteomes" id="UP001207736"/>
    </source>
</evidence>
<name>A0AAV5AX15_9FLAO</name>
<keyword evidence="5" id="KW-1185">Reference proteome</keyword>
<evidence type="ECO:0000256" key="1">
    <source>
        <dbReference type="SAM" id="SignalP"/>
    </source>
</evidence>
<dbReference type="Proteomes" id="UP001207736">
    <property type="component" value="Unassembled WGS sequence"/>
</dbReference>
<dbReference type="Proteomes" id="UP001208692">
    <property type="component" value="Unassembled WGS sequence"/>
</dbReference>
<accession>A0AAV5AX15</accession>
<sequence length="516" mass="53042">MKKTFVSASNIRTLFYGLASVAVLSFTACGKDDAIITDSTTNSSSTTITNSGTTTTASGITITSPNLSSSSSLGTTDKGTNTDDVFSNHNFANTVTIIYNGKSAVVTNNISGVTYTQDGANIVINSTASGVNYAVSGTTTSGSLKIYSDDLFRLSLNSANITSTDRPAINIQSSQKAFVVVSGSNTLTDTSSYTSVTSEEDAKGTFFSEGDLIFSGSGSLSVSGNYKHGIVSDNYIRIADVTINVSKATSHAIQTNDAVYIDSGTLNLTATKDGIQCEAGQIYINDGTIDINAGDDGITSSYDDDSSINANLTINGGTITINAVAEGLEAKRILTINGGSIYIKAADDAINAGEALYFNGGKTFAYSTGNDALDTNGKLGITGGIVVVVGTAAAPETSVDATAEDSSYESGFSITGGYLVAIGSRNTPDVPLTSSMQKTVMLGGLSASAQIINITSDFGTEIVTFKAPVAFSHIMFSNSEVTNGTYKIYTGGSVTSGEDFYGVYTSGTYSGGTSST</sequence>
<dbReference type="EMBL" id="BQKB01000050">
    <property type="protein sequence ID" value="GJM53787.1"/>
    <property type="molecule type" value="Genomic_DNA"/>
</dbReference>
<organism evidence="2 4">
    <name type="scientific">Capnocytophaga catalasegens</name>
    <dbReference type="NCBI Taxonomy" id="1004260"/>
    <lineage>
        <taxon>Bacteria</taxon>
        <taxon>Pseudomonadati</taxon>
        <taxon>Bacteroidota</taxon>
        <taxon>Flavobacteriia</taxon>
        <taxon>Flavobacteriales</taxon>
        <taxon>Flavobacteriaceae</taxon>
        <taxon>Capnocytophaga</taxon>
    </lineage>
</organism>
<dbReference type="Pfam" id="PF14262">
    <property type="entry name" value="Cthe_2159"/>
    <property type="match status" value="1"/>
</dbReference>
<dbReference type="EMBL" id="BQKA01000024">
    <property type="protein sequence ID" value="GJM50270.1"/>
    <property type="molecule type" value="Genomic_DNA"/>
</dbReference>
<evidence type="ECO:0000313" key="5">
    <source>
        <dbReference type="Proteomes" id="UP001208692"/>
    </source>
</evidence>
<dbReference type="InterPro" id="IPR025584">
    <property type="entry name" value="Cthe_2159"/>
</dbReference>
<evidence type="ECO:0008006" key="6">
    <source>
        <dbReference type="Google" id="ProtNLM"/>
    </source>
</evidence>
<feature type="signal peptide" evidence="1">
    <location>
        <begin position="1"/>
        <end position="30"/>
    </location>
</feature>
<dbReference type="AlphaFoldDB" id="A0AAV5AX15"/>
<dbReference type="PROSITE" id="PS51257">
    <property type="entry name" value="PROKAR_LIPOPROTEIN"/>
    <property type="match status" value="1"/>
</dbReference>
<protein>
    <recommendedName>
        <fullName evidence="6">Carbohydrate-binding domain-containing protein</fullName>
    </recommendedName>
</protein>
<evidence type="ECO:0000313" key="2">
    <source>
        <dbReference type="EMBL" id="GJM50270.1"/>
    </source>
</evidence>
<feature type="chain" id="PRO_5043540036" description="Carbohydrate-binding domain-containing protein" evidence="1">
    <location>
        <begin position="31"/>
        <end position="516"/>
    </location>
</feature>
<reference evidence="2 5" key="1">
    <citation type="submission" date="2021-11" db="EMBL/GenBank/DDBJ databases">
        <title>Draft genome sequence of Capnocytophaga sp. strain KC07075 isolated from cat oral cavity.</title>
        <authorList>
            <person name="Suzuki M."/>
            <person name="Imaoka K."/>
            <person name="Kimura M."/>
            <person name="Morikawa S."/>
            <person name="Maeda K."/>
        </authorList>
    </citation>
    <scope>NUCLEOTIDE SEQUENCE</scope>
    <source>
        <strain evidence="2">KC07075</strain>
        <strain evidence="3 5">KC07079</strain>
    </source>
</reference>
<evidence type="ECO:0000313" key="3">
    <source>
        <dbReference type="EMBL" id="GJM53787.1"/>
    </source>
</evidence>
<keyword evidence="1" id="KW-0732">Signal</keyword>
<proteinExistence type="predicted"/>